<dbReference type="VEuPathDB" id="MicrosporidiaDB:EDEG_00923"/>
<dbReference type="Pfam" id="PF01734">
    <property type="entry name" value="Patatin"/>
    <property type="match status" value="1"/>
</dbReference>
<reference evidence="7 8" key="1">
    <citation type="submission" date="2011-08" db="EMBL/GenBank/DDBJ databases">
        <authorList>
            <person name="Liu Z.J."/>
            <person name="Shi F.L."/>
            <person name="Lu J.Q."/>
            <person name="Li M."/>
            <person name="Wang Z.L."/>
        </authorList>
    </citation>
    <scope>NUCLEOTIDE SEQUENCE [LARGE SCALE GENOMIC DNA]</scope>
    <source>
        <strain evidence="7 8">USNM 41457</strain>
    </source>
</reference>
<keyword evidence="8" id="KW-1185">Reference proteome</keyword>
<keyword evidence="4 5" id="KW-0443">Lipid metabolism</keyword>
<feature type="active site" description="Proton acceptor" evidence="5">
    <location>
        <position position="1613"/>
    </location>
</feature>
<sequence length="1754" mass="205914">MIYLVLSFLIVCLTTFLLYLRRPMKYPKISSEDLEDTDKSKSCNSDRKHIQNLYLSRYSQHDTVCYKKFLIGEIIMENCLIVHGRVSVEFNNEIIGYKEKDSIIILFEDFCVVNNKISYNPDSIYSNGTLNNEKNTITSRTYPFRNFSTNKIKYCCETDVEVYIFELKINDYIFYLMIKNIFVDLFCNYFQQQNIFIKFECVHCVVKNILSEKENTNCLRMICDGNSNRLTHKGLIGLLKNMDEIKKAKKIFAQKIASLFSLKNVNIILLRKLESEISCEFIPKNIVYKSNDECLKKIFMVVCGEIIVSYERLDLKDVMRPGCILGYLSSYFNHDVGYALTTNHNVLILTFNKESLARFGFKALNLNLNIFKEFSHYIIPILAVCEWIKIEPGEIFHSIEDKNDFLYYISYGILEGSLSKFKKNKNKNYVHKKQLYNNEKANSEFYRTHMIDNSNENEKITKYVPRKINERIKTRKDISIEKLADKYSILNANDENLYSKKQKTNTHQTLESVDSTDISVISNQENIKLLNYDSEINKKYPNTNVSVKKDKSNVISTQKNVKNEPEIFLQSEKKPSCSMSEHNYNRNMGSDDSYILLKEKCNTKNNIEQDYSFVKEKCQNIDTDDFNKISIVNSVSNGPSNDNIKYLEDKQDQLYKKIPTSKNSISFGTGSVIGEKEALLNEPFLFYLKAIKSTDVIKIHKKLIEYFIKRSEVFAIIYPRLVLNRPITKTCRTVTIISNDPKSSFPRHLNSVLPENKLFITNDDIVEYLGKDVFDPHGELKFRNFVADQERQKDIIVIFVQKENNLFFQRAVSLSNILLTVGVCELEIEVFCSIELVKIYESRIGLKKNKFKDTLKKTFCRNFFSKCDNVDMETSEIDNKKNRKKSININQKNNKNGFDVLNMIKNPLQADHNMQFFNNLNYGTKIDKKLVLVTKKRINQIKNVANIFKFLNVISYFCPKGFFIIPKQIKTIDLRNLICKYKFEVNINIFFSKLIFFENQNAISKNMVIMIFYTGIVDNKNYIFAAFFYKITQIGIIHSRRLFHSDNIEKCKNFHNIIRIFKYSESKNRNNVIYLVLRDSCFLNCFKKNFCLFKTASESFYGFINFEDFSAFAFDNAFKFFIEPLNFENRHFKFLNTQIAFYNLFSILQDTIQHTIALNWHDLYYVNKKIVTSLNKICIYMATQQLNSELSHHMFFLIYLFFQKSKILQKKKAISKVLFQPNILDLYIRKNSKFYIGEIYYIFMKFFCYINSNKCIFNKKTNLKYKIYNELVTKKQIEKKINITIFKKNKKEDILFYKNRIHKQENKNMIRNNQKKNSDTISKTNNYHKYQNNLLETYQNFYLYEFKSSFTNIGPISRFINIFTKVQSACKFYVVQNSDHENGYMIHNTESQIKNVTKSNKEKTQSPLMTLNVKSKSRTKFIPKYNKVHHVLSPNINNFCMKDYERLARHLLGRRIGLVLGGGGARGLAHIGIIQALEEEGIPIDVVGGTSMGAFVGACYSRECDNISVFRDCKKFCNSMSSKWLQILDLTYPICSIFSGLTFNRLIESMFKDKKIEDLWLEFFCISTNITNFDEVVHKKGILWRYVRASMSLAGYLPPLCDKNKNSIDLLLDGGYMNNVPYDVMLKQDVYKVIAIDVGSTVINDHYDYGDYLNGFFVLFQKFFGIKKFLSLNEIQYRLAYLSSQNKMKYLEEDKVLLLKPDLEGYKTMDFHKFDEIVACGYAYGKKIIKKWKEDGTILNLKKIKHKFKRRFSV</sequence>
<dbReference type="PROSITE" id="PS51635">
    <property type="entry name" value="PNPLA"/>
    <property type="match status" value="1"/>
</dbReference>
<evidence type="ECO:0000256" key="5">
    <source>
        <dbReference type="PROSITE-ProRule" id="PRU01161"/>
    </source>
</evidence>
<dbReference type="InterPro" id="IPR002641">
    <property type="entry name" value="PNPLA_dom"/>
</dbReference>
<accession>J9DQT6</accession>
<dbReference type="Gene3D" id="3.40.1090.10">
    <property type="entry name" value="Cytosolic phospholipase A2 catalytic domain"/>
    <property type="match status" value="1"/>
</dbReference>
<dbReference type="InterPro" id="IPR050301">
    <property type="entry name" value="NTE"/>
</dbReference>
<dbReference type="GO" id="GO:0016042">
    <property type="term" value="P:lipid catabolic process"/>
    <property type="evidence" value="ECO:0007669"/>
    <property type="project" value="UniProtKB-UniRule"/>
</dbReference>
<organism evidence="7 8">
    <name type="scientific">Edhazardia aedis (strain USNM 41457)</name>
    <name type="common">Microsporidian parasite</name>
    <dbReference type="NCBI Taxonomy" id="1003232"/>
    <lineage>
        <taxon>Eukaryota</taxon>
        <taxon>Fungi</taxon>
        <taxon>Fungi incertae sedis</taxon>
        <taxon>Microsporidia</taxon>
        <taxon>Edhazardia</taxon>
    </lineage>
</organism>
<protein>
    <recommendedName>
        <fullName evidence="6">PNPLA domain-containing protein</fullName>
    </recommendedName>
</protein>
<dbReference type="InterPro" id="IPR018490">
    <property type="entry name" value="cNMP-bd_dom_sf"/>
</dbReference>
<feature type="short sequence motif" description="GXSXG" evidence="5">
    <location>
        <begin position="1489"/>
        <end position="1493"/>
    </location>
</feature>
<dbReference type="SUPFAM" id="SSF51206">
    <property type="entry name" value="cAMP-binding domain-like"/>
    <property type="match status" value="1"/>
</dbReference>
<keyword evidence="2 5" id="KW-0378">Hydrolase</keyword>
<dbReference type="HOGENOM" id="CLU_239288_0_0_1"/>
<dbReference type="OrthoDB" id="421051at2759"/>
<feature type="non-terminal residue" evidence="7">
    <location>
        <position position="1"/>
    </location>
</feature>
<dbReference type="PANTHER" id="PTHR14226:SF29">
    <property type="entry name" value="NEUROPATHY TARGET ESTERASE SWS"/>
    <property type="match status" value="1"/>
</dbReference>
<dbReference type="STRING" id="1003232.J9DQT6"/>
<feature type="domain" description="PNPLA" evidence="6">
    <location>
        <begin position="1458"/>
        <end position="1626"/>
    </location>
</feature>
<comment type="similarity">
    <text evidence="1">Belongs to the NTE family.</text>
</comment>
<proteinExistence type="inferred from homology"/>
<dbReference type="InParanoid" id="J9DQT6"/>
<reference evidence="8" key="2">
    <citation type="submission" date="2015-07" db="EMBL/GenBank/DDBJ databases">
        <title>Contrasting host-pathogen interactions and genome evolution in two generalist and specialist microsporidian pathogens of mosquitoes.</title>
        <authorList>
            <consortium name="The Broad Institute Genomics Platform"/>
            <consortium name="The Broad Institute Genome Sequencing Center for Infectious Disease"/>
            <person name="Cuomo C.A."/>
            <person name="Sanscrainte N.D."/>
            <person name="Goldberg J.M."/>
            <person name="Heiman D."/>
            <person name="Young S."/>
            <person name="Zeng Q."/>
            <person name="Becnel J.J."/>
            <person name="Birren B.W."/>
        </authorList>
    </citation>
    <scope>NUCLEOTIDE SEQUENCE [LARGE SCALE GENOMIC DNA]</scope>
    <source>
        <strain evidence="8">USNM 41457</strain>
    </source>
</reference>
<evidence type="ECO:0000256" key="1">
    <source>
        <dbReference type="ARBA" id="ARBA00006636"/>
    </source>
</evidence>
<name>J9DQT6_EDHAE</name>
<feature type="short sequence motif" description="DGA/G" evidence="5">
    <location>
        <begin position="1613"/>
        <end position="1615"/>
    </location>
</feature>
<feature type="short sequence motif" description="GXGXXG" evidence="5">
    <location>
        <begin position="1462"/>
        <end position="1467"/>
    </location>
</feature>
<evidence type="ECO:0000259" key="6">
    <source>
        <dbReference type="PROSITE" id="PS51635"/>
    </source>
</evidence>
<dbReference type="PROSITE" id="PS01237">
    <property type="entry name" value="UPF0028"/>
    <property type="match status" value="1"/>
</dbReference>
<dbReference type="GO" id="GO:0004622">
    <property type="term" value="F:phosphatidylcholine lysophospholipase activity"/>
    <property type="evidence" value="ECO:0007669"/>
    <property type="project" value="InterPro"/>
</dbReference>
<evidence type="ECO:0000256" key="3">
    <source>
        <dbReference type="ARBA" id="ARBA00022963"/>
    </source>
</evidence>
<evidence type="ECO:0000313" key="7">
    <source>
        <dbReference type="EMBL" id="EJW04930.1"/>
    </source>
</evidence>
<keyword evidence="3 5" id="KW-0442">Lipid degradation</keyword>
<comment type="caution">
    <text evidence="7">The sequence shown here is derived from an EMBL/GenBank/DDBJ whole genome shotgun (WGS) entry which is preliminary data.</text>
</comment>
<feature type="active site" description="Nucleophile" evidence="5">
    <location>
        <position position="1491"/>
    </location>
</feature>
<dbReference type="Proteomes" id="UP000003163">
    <property type="component" value="Unassembled WGS sequence"/>
</dbReference>
<evidence type="ECO:0000256" key="4">
    <source>
        <dbReference type="ARBA" id="ARBA00023098"/>
    </source>
</evidence>
<dbReference type="InterPro" id="IPR001423">
    <property type="entry name" value="LysoPLipase_patatin_CS"/>
</dbReference>
<dbReference type="GO" id="GO:0046470">
    <property type="term" value="P:phosphatidylcholine metabolic process"/>
    <property type="evidence" value="ECO:0007669"/>
    <property type="project" value="InterPro"/>
</dbReference>
<dbReference type="InterPro" id="IPR016035">
    <property type="entry name" value="Acyl_Trfase/lysoPLipase"/>
</dbReference>
<dbReference type="PANTHER" id="PTHR14226">
    <property type="entry name" value="NEUROPATHY TARGET ESTERASE/SWISS CHEESE D.MELANOGASTER"/>
    <property type="match status" value="1"/>
</dbReference>
<dbReference type="EMBL" id="AFBI03000012">
    <property type="protein sequence ID" value="EJW04930.1"/>
    <property type="molecule type" value="Genomic_DNA"/>
</dbReference>
<dbReference type="SUPFAM" id="SSF52151">
    <property type="entry name" value="FabD/lysophospholipase-like"/>
    <property type="match status" value="1"/>
</dbReference>
<evidence type="ECO:0000256" key="2">
    <source>
        <dbReference type="ARBA" id="ARBA00022801"/>
    </source>
</evidence>
<evidence type="ECO:0000313" key="8">
    <source>
        <dbReference type="Proteomes" id="UP000003163"/>
    </source>
</evidence>
<gene>
    <name evidence="7" type="ORF">EDEG_00923</name>
</gene>